<name>A0A6I1MM24_9CLOT</name>
<accession>A0A6I1MM24</accession>
<comment type="subcellular location">
    <subcellularLocation>
        <location evidence="1">Endomembrane system</location>
        <topology evidence="1">Multi-pass membrane protein</topology>
    </subcellularLocation>
</comment>
<dbReference type="EMBL" id="WHJC01000140">
    <property type="protein sequence ID" value="MPQ44040.1"/>
    <property type="molecule type" value="Genomic_DNA"/>
</dbReference>
<evidence type="ECO:0000256" key="1">
    <source>
        <dbReference type="ARBA" id="ARBA00004127"/>
    </source>
</evidence>
<evidence type="ECO:0000256" key="3">
    <source>
        <dbReference type="ARBA" id="ARBA00022989"/>
    </source>
</evidence>
<evidence type="ECO:0000313" key="6">
    <source>
        <dbReference type="EMBL" id="MPQ44040.1"/>
    </source>
</evidence>
<dbReference type="InterPro" id="IPR010652">
    <property type="entry name" value="DUF1232"/>
</dbReference>
<evidence type="ECO:0000259" key="5">
    <source>
        <dbReference type="Pfam" id="PF06803"/>
    </source>
</evidence>
<dbReference type="AlphaFoldDB" id="A0A6I1MM24"/>
<keyword evidence="7" id="KW-1185">Reference proteome</keyword>
<keyword evidence="2" id="KW-0812">Transmembrane</keyword>
<dbReference type="Proteomes" id="UP000430345">
    <property type="component" value="Unassembled WGS sequence"/>
</dbReference>
<dbReference type="RefSeq" id="WP_327444836.1">
    <property type="nucleotide sequence ID" value="NZ_WHJC01000140.1"/>
</dbReference>
<comment type="caution">
    <text evidence="6">The sequence shown here is derived from an EMBL/GenBank/DDBJ whole genome shotgun (WGS) entry which is preliminary data.</text>
</comment>
<keyword evidence="4" id="KW-0472">Membrane</keyword>
<dbReference type="GO" id="GO:0012505">
    <property type="term" value="C:endomembrane system"/>
    <property type="evidence" value="ECO:0007669"/>
    <property type="project" value="UniProtKB-SubCell"/>
</dbReference>
<keyword evidence="3" id="KW-1133">Transmembrane helix</keyword>
<gene>
    <name evidence="6" type="ORF">GBZ86_09730</name>
</gene>
<evidence type="ECO:0000256" key="4">
    <source>
        <dbReference type="ARBA" id="ARBA00023136"/>
    </source>
</evidence>
<evidence type="ECO:0000256" key="2">
    <source>
        <dbReference type="ARBA" id="ARBA00022692"/>
    </source>
</evidence>
<evidence type="ECO:0000313" key="7">
    <source>
        <dbReference type="Proteomes" id="UP000430345"/>
    </source>
</evidence>
<feature type="domain" description="DUF1232" evidence="5">
    <location>
        <begin position="234"/>
        <end position="269"/>
    </location>
</feature>
<protein>
    <submittedName>
        <fullName evidence="6">DUF1232 domain-containing protein</fullName>
    </submittedName>
</protein>
<sequence>MKVSQVEIKLSSEDLLSIINDVVKINGLIINELNINKDIEIRGVFKKVLSLGFKVNTRIIGVYENKLTLKLISASLMSIGILKFLRKLALKIALKGFKEQGIMVKSDEIIIDIDKILNKVPFLNFNIYGVWVNNGDIKVDLRNINFSLNNMQLKEPSLQIAVKEEEVEVESTEDYIMHIEVNKVDDAYTHSREYVEEKLPQEIKPYKDYILFIPDIFALILRLFKDKRVSKKIKIMMGICVGYISIPFDILPDKLPIIGSLDDITILFFLLNRIINDVPMEVILENWQGKNELVVVLKNTIDFLIGFTGAKNVETIYEVIDTITTV</sequence>
<proteinExistence type="predicted"/>
<dbReference type="Pfam" id="PF06803">
    <property type="entry name" value="DUF1232"/>
    <property type="match status" value="1"/>
</dbReference>
<organism evidence="6 7">
    <name type="scientific">Clostridium tarantellae</name>
    <dbReference type="NCBI Taxonomy" id="39493"/>
    <lineage>
        <taxon>Bacteria</taxon>
        <taxon>Bacillati</taxon>
        <taxon>Bacillota</taxon>
        <taxon>Clostridia</taxon>
        <taxon>Eubacteriales</taxon>
        <taxon>Clostridiaceae</taxon>
        <taxon>Clostridium</taxon>
    </lineage>
</organism>
<reference evidence="6 7" key="1">
    <citation type="submission" date="2019-10" db="EMBL/GenBank/DDBJ databases">
        <title>The Genome Sequence of Clostridium tarantellae Isolated from Fish Brain.</title>
        <authorList>
            <person name="Bano L."/>
            <person name="Kiel M."/>
            <person name="Sales G."/>
            <person name="Doxey A.C."/>
            <person name="Mansfield M.J."/>
            <person name="Schiavone M."/>
            <person name="Rossetto O."/>
            <person name="Pirazzini M."/>
            <person name="Dobrindt U."/>
            <person name="Montecucco C."/>
        </authorList>
    </citation>
    <scope>NUCLEOTIDE SEQUENCE [LARGE SCALE GENOMIC DNA]</scope>
    <source>
        <strain evidence="6 7">DSM 3997</strain>
    </source>
</reference>